<evidence type="ECO:0000259" key="2">
    <source>
        <dbReference type="PROSITE" id="PS50943"/>
    </source>
</evidence>
<dbReference type="Gene3D" id="1.10.260.40">
    <property type="entry name" value="lambda repressor-like DNA-binding domains"/>
    <property type="match status" value="1"/>
</dbReference>
<evidence type="ECO:0000313" key="3">
    <source>
        <dbReference type="EMBL" id="QAR32261.1"/>
    </source>
</evidence>
<dbReference type="Pfam" id="PF13443">
    <property type="entry name" value="HTH_26"/>
    <property type="match status" value="1"/>
</dbReference>
<evidence type="ECO:0000313" key="4">
    <source>
        <dbReference type="Proteomes" id="UP000287502"/>
    </source>
</evidence>
<dbReference type="InterPro" id="IPR010982">
    <property type="entry name" value="Lambda_DNA-bd_dom_sf"/>
</dbReference>
<dbReference type="EMBL" id="CP035108">
    <property type="protein sequence ID" value="QAR32261.1"/>
    <property type="molecule type" value="Genomic_DNA"/>
</dbReference>
<dbReference type="PANTHER" id="PTHR46797:SF1">
    <property type="entry name" value="METHYLPHOSPHONATE SYNTHASE"/>
    <property type="match status" value="1"/>
</dbReference>
<dbReference type="SUPFAM" id="SSF47413">
    <property type="entry name" value="lambda repressor-like DNA-binding domains"/>
    <property type="match status" value="1"/>
</dbReference>
<accession>A0A410JW52</accession>
<dbReference type="PROSITE" id="PS50943">
    <property type="entry name" value="HTH_CROC1"/>
    <property type="match status" value="1"/>
</dbReference>
<gene>
    <name evidence="3" type="ORF">EP073_02265</name>
</gene>
<evidence type="ECO:0000256" key="1">
    <source>
        <dbReference type="ARBA" id="ARBA00023125"/>
    </source>
</evidence>
<sequence length="104" mass="11713">MDILEKITQLKNERGWSSYKLAKNANIPQSTLSNLYSRENSPTIATLSALCDAFGISLAQFFSDVTSSTLTEEQNELLKNWSRLSQPQKDKVTAYIKGLLQEQL</sequence>
<reference evidence="3 4" key="1">
    <citation type="submission" date="2019-01" db="EMBL/GenBank/DDBJ databases">
        <title>Geovibrio thiophilus DSM 11263, complete genome.</title>
        <authorList>
            <person name="Spring S."/>
            <person name="Bunk B."/>
            <person name="Sproer C."/>
        </authorList>
    </citation>
    <scope>NUCLEOTIDE SEQUENCE [LARGE SCALE GENOMIC DNA]</scope>
    <source>
        <strain evidence="3 4">DSM 11263</strain>
    </source>
</reference>
<protein>
    <submittedName>
        <fullName evidence="3">XRE family transcriptional regulator</fullName>
    </submittedName>
</protein>
<name>A0A410JW52_9BACT</name>
<dbReference type="GO" id="GO:0003700">
    <property type="term" value="F:DNA-binding transcription factor activity"/>
    <property type="evidence" value="ECO:0007669"/>
    <property type="project" value="TreeGrafter"/>
</dbReference>
<keyword evidence="1" id="KW-0238">DNA-binding</keyword>
<dbReference type="Proteomes" id="UP000287502">
    <property type="component" value="Chromosome"/>
</dbReference>
<dbReference type="PANTHER" id="PTHR46797">
    <property type="entry name" value="HTH-TYPE TRANSCRIPTIONAL REGULATOR"/>
    <property type="match status" value="1"/>
</dbReference>
<organism evidence="3 4">
    <name type="scientific">Geovibrio thiophilus</name>
    <dbReference type="NCBI Taxonomy" id="139438"/>
    <lineage>
        <taxon>Bacteria</taxon>
        <taxon>Pseudomonadati</taxon>
        <taxon>Deferribacterota</taxon>
        <taxon>Deferribacteres</taxon>
        <taxon>Deferribacterales</taxon>
        <taxon>Geovibrionaceae</taxon>
        <taxon>Geovibrio</taxon>
    </lineage>
</organism>
<dbReference type="SMART" id="SM00530">
    <property type="entry name" value="HTH_XRE"/>
    <property type="match status" value="1"/>
</dbReference>
<dbReference type="RefSeq" id="WP_128465548.1">
    <property type="nucleotide sequence ID" value="NZ_CP035108.1"/>
</dbReference>
<dbReference type="OrthoDB" id="1726456at2"/>
<proteinExistence type="predicted"/>
<dbReference type="GO" id="GO:0005829">
    <property type="term" value="C:cytosol"/>
    <property type="evidence" value="ECO:0007669"/>
    <property type="project" value="TreeGrafter"/>
</dbReference>
<dbReference type="GO" id="GO:0003677">
    <property type="term" value="F:DNA binding"/>
    <property type="evidence" value="ECO:0007669"/>
    <property type="project" value="UniProtKB-KW"/>
</dbReference>
<dbReference type="InterPro" id="IPR050807">
    <property type="entry name" value="TransReg_Diox_bact_type"/>
</dbReference>
<dbReference type="AlphaFoldDB" id="A0A410JW52"/>
<dbReference type="KEGG" id="gtl:EP073_02265"/>
<dbReference type="InterPro" id="IPR001387">
    <property type="entry name" value="Cro/C1-type_HTH"/>
</dbReference>
<keyword evidence="4" id="KW-1185">Reference proteome</keyword>
<feature type="domain" description="HTH cro/C1-type" evidence="2">
    <location>
        <begin position="7"/>
        <end position="61"/>
    </location>
</feature>
<dbReference type="CDD" id="cd00093">
    <property type="entry name" value="HTH_XRE"/>
    <property type="match status" value="1"/>
</dbReference>